<dbReference type="Pfam" id="PF25990">
    <property type="entry name" value="Beta-barrel_YknX"/>
    <property type="match status" value="1"/>
</dbReference>
<evidence type="ECO:0000313" key="6">
    <source>
        <dbReference type="EMBL" id="SYX85174.1"/>
    </source>
</evidence>
<dbReference type="SUPFAM" id="SSF111369">
    <property type="entry name" value="HlyD-like secretion proteins"/>
    <property type="match status" value="1"/>
</dbReference>
<feature type="coiled-coil region" evidence="2">
    <location>
        <begin position="110"/>
        <end position="137"/>
    </location>
</feature>
<evidence type="ECO:0000256" key="1">
    <source>
        <dbReference type="ARBA" id="ARBA00009477"/>
    </source>
</evidence>
<dbReference type="NCBIfam" id="TIGR01730">
    <property type="entry name" value="RND_mfp"/>
    <property type="match status" value="1"/>
</dbReference>
<evidence type="ECO:0000259" key="5">
    <source>
        <dbReference type="Pfam" id="PF25990"/>
    </source>
</evidence>
<accession>A0A383RFA3</accession>
<evidence type="ECO:0000313" key="7">
    <source>
        <dbReference type="Proteomes" id="UP000304148"/>
    </source>
</evidence>
<gene>
    <name evidence="6" type="ORF">PBLR_13596</name>
</gene>
<proteinExistence type="inferred from homology"/>
<feature type="domain" description="Multidrug resistance protein MdtA-like C-terminal permuted SH3" evidence="4">
    <location>
        <begin position="308"/>
        <end position="364"/>
    </location>
</feature>
<dbReference type="PANTHER" id="PTHR30469">
    <property type="entry name" value="MULTIDRUG RESISTANCE PROTEIN MDTA"/>
    <property type="match status" value="1"/>
</dbReference>
<dbReference type="Proteomes" id="UP000304148">
    <property type="component" value="Chromosome"/>
</dbReference>
<keyword evidence="3" id="KW-0812">Transmembrane</keyword>
<evidence type="ECO:0000259" key="4">
    <source>
        <dbReference type="Pfam" id="PF25967"/>
    </source>
</evidence>
<keyword evidence="3" id="KW-0472">Membrane</keyword>
<dbReference type="GO" id="GO:0015562">
    <property type="term" value="F:efflux transmembrane transporter activity"/>
    <property type="evidence" value="ECO:0007669"/>
    <property type="project" value="TreeGrafter"/>
</dbReference>
<keyword evidence="2" id="KW-0175">Coiled coil</keyword>
<dbReference type="EMBL" id="LS992241">
    <property type="protein sequence ID" value="SYX85174.1"/>
    <property type="molecule type" value="Genomic_DNA"/>
</dbReference>
<protein>
    <submittedName>
        <fullName evidence="6">RND family efflux transporter MFP subunit</fullName>
    </submittedName>
</protein>
<comment type="similarity">
    <text evidence="1">Belongs to the membrane fusion protein (MFP) (TC 8.A.1) family.</text>
</comment>
<dbReference type="Pfam" id="PF25967">
    <property type="entry name" value="RND-MFP_C"/>
    <property type="match status" value="1"/>
</dbReference>
<dbReference type="InterPro" id="IPR058636">
    <property type="entry name" value="Beta-barrel_YknX"/>
</dbReference>
<dbReference type="InterPro" id="IPR006143">
    <property type="entry name" value="RND_pump_MFP"/>
</dbReference>
<reference evidence="7" key="1">
    <citation type="submission" date="2018-08" db="EMBL/GenBank/DDBJ databases">
        <authorList>
            <person name="Chevrot R."/>
        </authorList>
    </citation>
    <scope>NUCLEOTIDE SEQUENCE [LARGE SCALE GENOMIC DNA]</scope>
</reference>
<dbReference type="Gene3D" id="2.40.50.100">
    <property type="match status" value="1"/>
</dbReference>
<feature type="transmembrane region" description="Helical" evidence="3">
    <location>
        <begin position="12"/>
        <end position="29"/>
    </location>
</feature>
<dbReference type="Gene3D" id="2.40.30.170">
    <property type="match status" value="1"/>
</dbReference>
<sequence length="365" mass="40700">MKSKMKSILKWSIIILILGGISFGLYRFANPPKPELPMDNAGAITFPVTKETLVNHIEVKGKSSYEKETIVYAPFGAEVKEWAVKDGQQVKKGDLIFRLDPAALVNDIAQAEATIKKQQLETQLAQYQSALSEEDQALPSTEAEMKKKFVEKETTKLQQELNNVTIDIQRKEIAQKQKKVDVANYIAPSPGIFLYDDPNKIPQALKENDRVGKIVDLKKLQLVTLVGEQDVFRIKPGMAVEVKMNAMKNVKIKGKVLKVSKFAKAVSEEQRNNNQPAQFEVIIGLDVNENLIAGLSLTGQIETQRKENAIVVPTVAVMREKESVFVMIDKGNGQVERKEIKVGLETSEKTEVLEGLKEGDTVVLQ</sequence>
<dbReference type="InterPro" id="IPR058627">
    <property type="entry name" value="MdtA-like_C"/>
</dbReference>
<evidence type="ECO:0000256" key="2">
    <source>
        <dbReference type="SAM" id="Coils"/>
    </source>
</evidence>
<dbReference type="Gene3D" id="2.40.420.20">
    <property type="match status" value="1"/>
</dbReference>
<organism evidence="6 7">
    <name type="scientific">Paenibacillus alvei</name>
    <name type="common">Bacillus alvei</name>
    <dbReference type="NCBI Taxonomy" id="44250"/>
    <lineage>
        <taxon>Bacteria</taxon>
        <taxon>Bacillati</taxon>
        <taxon>Bacillota</taxon>
        <taxon>Bacilli</taxon>
        <taxon>Bacillales</taxon>
        <taxon>Paenibacillaceae</taxon>
        <taxon>Paenibacillus</taxon>
    </lineage>
</organism>
<name>A0A383RFA3_PAEAL</name>
<feature type="domain" description="YknX-like beta-barrel" evidence="5">
    <location>
        <begin position="224"/>
        <end position="297"/>
    </location>
</feature>
<keyword evidence="3" id="KW-1133">Transmembrane helix</keyword>
<dbReference type="GO" id="GO:1990281">
    <property type="term" value="C:efflux pump complex"/>
    <property type="evidence" value="ECO:0007669"/>
    <property type="project" value="TreeGrafter"/>
</dbReference>
<dbReference type="PANTHER" id="PTHR30469:SF33">
    <property type="entry name" value="SLR1207 PROTEIN"/>
    <property type="match status" value="1"/>
</dbReference>
<evidence type="ECO:0000256" key="3">
    <source>
        <dbReference type="SAM" id="Phobius"/>
    </source>
</evidence>
<dbReference type="AlphaFoldDB" id="A0A383RFA3"/>